<accession>A0A2I0B4I6</accession>
<reference evidence="9 10" key="1">
    <citation type="journal article" date="2017" name="Nature">
        <title>The Apostasia genome and the evolution of orchids.</title>
        <authorList>
            <person name="Zhang G.Q."/>
            <person name="Liu K.W."/>
            <person name="Li Z."/>
            <person name="Lohaus R."/>
            <person name="Hsiao Y.Y."/>
            <person name="Niu S.C."/>
            <person name="Wang J.Y."/>
            <person name="Lin Y.C."/>
            <person name="Xu Q."/>
            <person name="Chen L.J."/>
            <person name="Yoshida K."/>
            <person name="Fujiwara S."/>
            <person name="Wang Z.W."/>
            <person name="Zhang Y.Q."/>
            <person name="Mitsuda N."/>
            <person name="Wang M."/>
            <person name="Liu G.H."/>
            <person name="Pecoraro L."/>
            <person name="Huang H.X."/>
            <person name="Xiao X.J."/>
            <person name="Lin M."/>
            <person name="Wu X.Y."/>
            <person name="Wu W.L."/>
            <person name="Chen Y.Y."/>
            <person name="Chang S.B."/>
            <person name="Sakamoto S."/>
            <person name="Ohme-Takagi M."/>
            <person name="Yagi M."/>
            <person name="Zeng S.J."/>
            <person name="Shen C.Y."/>
            <person name="Yeh C.M."/>
            <person name="Luo Y.B."/>
            <person name="Tsai W.C."/>
            <person name="Van de Peer Y."/>
            <person name="Liu Z.J."/>
        </authorList>
    </citation>
    <scope>NUCLEOTIDE SEQUENCE [LARGE SCALE GENOMIC DNA]</scope>
    <source>
        <strain evidence="10">cv. Shenzhen</strain>
        <tissue evidence="9">Stem</tissue>
    </source>
</reference>
<dbReference type="PANTHER" id="PTHR43096:SF26">
    <property type="entry name" value="CR-TYPE DOMAIN-CONTAINING PROTEIN"/>
    <property type="match status" value="1"/>
</dbReference>
<evidence type="ECO:0000256" key="1">
    <source>
        <dbReference type="ARBA" id="ARBA00022723"/>
    </source>
</evidence>
<evidence type="ECO:0000256" key="2">
    <source>
        <dbReference type="ARBA" id="ARBA00022737"/>
    </source>
</evidence>
<dbReference type="SUPFAM" id="SSF57938">
    <property type="entry name" value="DnaJ/Hsp40 cysteine-rich domain"/>
    <property type="match status" value="1"/>
</dbReference>
<evidence type="ECO:0000256" key="4">
    <source>
        <dbReference type="ARBA" id="ARBA00022833"/>
    </source>
</evidence>
<dbReference type="InterPro" id="IPR036869">
    <property type="entry name" value="J_dom_sf"/>
</dbReference>
<dbReference type="CDD" id="cd10747">
    <property type="entry name" value="DnaJ_C"/>
    <property type="match status" value="1"/>
</dbReference>
<keyword evidence="3 6" id="KW-0863">Zinc-finger</keyword>
<feature type="domain" description="CR-type" evidence="8">
    <location>
        <begin position="212"/>
        <end position="294"/>
    </location>
</feature>
<organism evidence="9 10">
    <name type="scientific">Apostasia shenzhenica</name>
    <dbReference type="NCBI Taxonomy" id="1088818"/>
    <lineage>
        <taxon>Eukaryota</taxon>
        <taxon>Viridiplantae</taxon>
        <taxon>Streptophyta</taxon>
        <taxon>Embryophyta</taxon>
        <taxon>Tracheophyta</taxon>
        <taxon>Spermatophyta</taxon>
        <taxon>Magnoliopsida</taxon>
        <taxon>Liliopsida</taxon>
        <taxon>Asparagales</taxon>
        <taxon>Orchidaceae</taxon>
        <taxon>Apostasioideae</taxon>
        <taxon>Apostasia</taxon>
    </lineage>
</organism>
<dbReference type="Pfam" id="PF00226">
    <property type="entry name" value="DnaJ"/>
    <property type="match status" value="1"/>
</dbReference>
<dbReference type="PANTHER" id="PTHR43096">
    <property type="entry name" value="DNAJ HOMOLOG 1, MITOCHONDRIAL-RELATED"/>
    <property type="match status" value="1"/>
</dbReference>
<dbReference type="Gene3D" id="2.60.260.20">
    <property type="entry name" value="Urease metallochaperone UreE, N-terminal domain"/>
    <property type="match status" value="2"/>
</dbReference>
<evidence type="ECO:0000256" key="5">
    <source>
        <dbReference type="ARBA" id="ARBA00023186"/>
    </source>
</evidence>
<dbReference type="GO" id="GO:0051082">
    <property type="term" value="F:unfolded protein binding"/>
    <property type="evidence" value="ECO:0007669"/>
    <property type="project" value="InterPro"/>
</dbReference>
<dbReference type="GO" id="GO:0005783">
    <property type="term" value="C:endoplasmic reticulum"/>
    <property type="evidence" value="ECO:0007669"/>
    <property type="project" value="UniProtKB-ARBA"/>
</dbReference>
<keyword evidence="1 6" id="KW-0479">Metal-binding</keyword>
<keyword evidence="5" id="KW-0143">Chaperone</keyword>
<dbReference type="STRING" id="1088818.A0A2I0B4I6"/>
<dbReference type="AlphaFoldDB" id="A0A2I0B4I6"/>
<dbReference type="InterPro" id="IPR001623">
    <property type="entry name" value="DnaJ_domain"/>
</dbReference>
<dbReference type="InterPro" id="IPR002939">
    <property type="entry name" value="DnaJ_C"/>
</dbReference>
<dbReference type="Pfam" id="PF01556">
    <property type="entry name" value="DnaJ_C"/>
    <property type="match status" value="1"/>
</dbReference>
<keyword evidence="2" id="KW-0677">Repeat</keyword>
<keyword evidence="4 6" id="KW-0862">Zinc</keyword>
<dbReference type="PROSITE" id="PS00636">
    <property type="entry name" value="DNAJ_1"/>
    <property type="match status" value="1"/>
</dbReference>
<dbReference type="CDD" id="cd06257">
    <property type="entry name" value="DnaJ"/>
    <property type="match status" value="1"/>
</dbReference>
<evidence type="ECO:0000259" key="7">
    <source>
        <dbReference type="PROSITE" id="PS50076"/>
    </source>
</evidence>
<dbReference type="OrthoDB" id="10256793at2759"/>
<dbReference type="GO" id="GO:0031072">
    <property type="term" value="F:heat shock protein binding"/>
    <property type="evidence" value="ECO:0007669"/>
    <property type="project" value="InterPro"/>
</dbReference>
<dbReference type="GO" id="GO:0005524">
    <property type="term" value="F:ATP binding"/>
    <property type="evidence" value="ECO:0007669"/>
    <property type="project" value="InterPro"/>
</dbReference>
<feature type="domain" description="J" evidence="7">
    <location>
        <begin position="76"/>
        <end position="140"/>
    </location>
</feature>
<dbReference type="EMBL" id="KZ451915">
    <property type="protein sequence ID" value="PKA62713.1"/>
    <property type="molecule type" value="Genomic_DNA"/>
</dbReference>
<dbReference type="InterPro" id="IPR001305">
    <property type="entry name" value="HSP_DnaJ_Cys-rich_dom"/>
</dbReference>
<evidence type="ECO:0000256" key="3">
    <source>
        <dbReference type="ARBA" id="ARBA00022771"/>
    </source>
</evidence>
<dbReference type="InterPro" id="IPR012724">
    <property type="entry name" value="DnaJ"/>
</dbReference>
<keyword evidence="10" id="KW-1185">Reference proteome</keyword>
<dbReference type="SMART" id="SM00271">
    <property type="entry name" value="DnaJ"/>
    <property type="match status" value="1"/>
</dbReference>
<name>A0A2I0B4I6_9ASPA</name>
<feature type="zinc finger region" description="CR-type" evidence="6">
    <location>
        <begin position="212"/>
        <end position="294"/>
    </location>
</feature>
<dbReference type="PROSITE" id="PS50076">
    <property type="entry name" value="DNAJ_2"/>
    <property type="match status" value="1"/>
</dbReference>
<evidence type="ECO:0000313" key="9">
    <source>
        <dbReference type="EMBL" id="PKA62713.1"/>
    </source>
</evidence>
<proteinExistence type="inferred from homology"/>
<dbReference type="SUPFAM" id="SSF49493">
    <property type="entry name" value="HSP40/DnaJ peptide-binding domain"/>
    <property type="match status" value="2"/>
</dbReference>
<dbReference type="InterPro" id="IPR008971">
    <property type="entry name" value="HSP40/DnaJ_pept-bd"/>
</dbReference>
<sequence>MAAVCLESGVVMCGSSLRRPFCVLPLLKPGRKLSPESGTFFFGDLNLHWNPCSPAPHRRGSCRHGNRVVIMAKCRDFYEVLNLTRNASIQEIKSSYRNLARKYHPDMNKGSGGEEKFKEISAAYEVLSDEEKRSLYDRYGEAGLQGEYAEANAGPLGVDPFEVFNAFFGQSNGLFGEDIDPGEFNFSPQMRQGMRHDIRYDLFLSLEESIFGVLRKMDITCKEICNSCNGTGAKSSKSIKSCSECGGRGGIMRTERTAFGEVSQISTCFKCGGSGRSITDRCRICNGKGNVEVTRSVNINIPPGVSDGSTIQIPGEGCLDKKRGLVGDLYLVIHINEKRGIRREGLNLYTDISIDYTEAILGTTVKVETVQGCQDLCVPSGTQPGAVLNLANMGVPNINKPSVKGDHHFIVRVQIPKDISDEERSLVEKLASIRKTFQGHSSPQSGKKFFSLFNDVLLKKLSALVIHFVGKSYKNLNQQKMKKQRSYTSQSNRSLWDSFKNLFGGNRTSSTFAAMGTHAVMPGWPSRGENITAYFSSSASPQRELKRAIYE</sequence>
<dbReference type="GO" id="GO:0008270">
    <property type="term" value="F:zinc ion binding"/>
    <property type="evidence" value="ECO:0007669"/>
    <property type="project" value="UniProtKB-KW"/>
</dbReference>
<dbReference type="PROSITE" id="PS51188">
    <property type="entry name" value="ZF_CR"/>
    <property type="match status" value="1"/>
</dbReference>
<evidence type="ECO:0000256" key="6">
    <source>
        <dbReference type="PROSITE-ProRule" id="PRU00546"/>
    </source>
</evidence>
<dbReference type="GO" id="GO:0042026">
    <property type="term" value="P:protein refolding"/>
    <property type="evidence" value="ECO:0007669"/>
    <property type="project" value="TreeGrafter"/>
</dbReference>
<dbReference type="InterPro" id="IPR018253">
    <property type="entry name" value="DnaJ_domain_CS"/>
</dbReference>
<dbReference type="GO" id="GO:0009408">
    <property type="term" value="P:response to heat"/>
    <property type="evidence" value="ECO:0007669"/>
    <property type="project" value="InterPro"/>
</dbReference>
<dbReference type="InterPro" id="IPR036410">
    <property type="entry name" value="HSP_DnaJ_Cys-rich_dom_sf"/>
</dbReference>
<dbReference type="FunFam" id="2.60.260.20:FF:000005">
    <property type="entry name" value="Chaperone protein dnaJ 1, mitochondrial"/>
    <property type="match status" value="1"/>
</dbReference>
<dbReference type="Gene3D" id="2.10.230.10">
    <property type="entry name" value="Heat shock protein DnaJ, cysteine-rich domain"/>
    <property type="match status" value="1"/>
</dbReference>
<dbReference type="Proteomes" id="UP000236161">
    <property type="component" value="Unassembled WGS sequence"/>
</dbReference>
<dbReference type="FunFam" id="2.10.230.10:FF:000002">
    <property type="entry name" value="Molecular chaperone DnaJ"/>
    <property type="match status" value="1"/>
</dbReference>
<gene>
    <name evidence="9" type="primary">ATJ1</name>
    <name evidence="9" type="ORF">AXF42_Ash018921</name>
</gene>
<evidence type="ECO:0000313" key="10">
    <source>
        <dbReference type="Proteomes" id="UP000236161"/>
    </source>
</evidence>
<protein>
    <submittedName>
        <fullName evidence="9">Chaperone protein dnaJ 1, mitochondrial</fullName>
    </submittedName>
</protein>
<dbReference type="Gene3D" id="1.10.287.110">
    <property type="entry name" value="DnaJ domain"/>
    <property type="match status" value="1"/>
</dbReference>
<evidence type="ECO:0000259" key="8">
    <source>
        <dbReference type="PROSITE" id="PS51188"/>
    </source>
</evidence>
<dbReference type="SUPFAM" id="SSF46565">
    <property type="entry name" value="Chaperone J-domain"/>
    <property type="match status" value="1"/>
</dbReference>
<dbReference type="Pfam" id="PF00684">
    <property type="entry name" value="DnaJ_CXXCXGXG"/>
    <property type="match status" value="1"/>
</dbReference>
<dbReference type="PRINTS" id="PR00625">
    <property type="entry name" value="JDOMAIN"/>
</dbReference>
<dbReference type="GO" id="GO:0009535">
    <property type="term" value="C:chloroplast thylakoid membrane"/>
    <property type="evidence" value="ECO:0007669"/>
    <property type="project" value="TreeGrafter"/>
</dbReference>
<dbReference type="HAMAP" id="MF_01152">
    <property type="entry name" value="DnaJ"/>
    <property type="match status" value="1"/>
</dbReference>